<evidence type="ECO:0000256" key="8">
    <source>
        <dbReference type="SAM" id="Coils"/>
    </source>
</evidence>
<dbReference type="SUPFAM" id="SSF56954">
    <property type="entry name" value="Outer membrane efflux proteins (OEP)"/>
    <property type="match status" value="1"/>
</dbReference>
<comment type="subcellular location">
    <subcellularLocation>
        <location evidence="1">Cell outer membrane</location>
    </subcellularLocation>
</comment>
<dbReference type="PANTHER" id="PTHR30026">
    <property type="entry name" value="OUTER MEMBRANE PROTEIN TOLC"/>
    <property type="match status" value="1"/>
</dbReference>
<dbReference type="Proteomes" id="UP000185839">
    <property type="component" value="Unassembled WGS sequence"/>
</dbReference>
<proteinExistence type="inferred from homology"/>
<feature type="chain" id="PRO_5013066046" evidence="9">
    <location>
        <begin position="23"/>
        <end position="437"/>
    </location>
</feature>
<dbReference type="Gene3D" id="1.20.1600.10">
    <property type="entry name" value="Outer membrane efflux proteins (OEP)"/>
    <property type="match status" value="1"/>
</dbReference>
<organism evidence="10 11">
    <name type="scientific">Kaistella chaponensis</name>
    <dbReference type="NCBI Taxonomy" id="713588"/>
    <lineage>
        <taxon>Bacteria</taxon>
        <taxon>Pseudomonadati</taxon>
        <taxon>Bacteroidota</taxon>
        <taxon>Flavobacteriia</taxon>
        <taxon>Flavobacteriales</taxon>
        <taxon>Weeksellaceae</taxon>
        <taxon>Chryseobacterium group</taxon>
        <taxon>Kaistella</taxon>
    </lineage>
</organism>
<evidence type="ECO:0000313" key="10">
    <source>
        <dbReference type="EMBL" id="SIS91513.1"/>
    </source>
</evidence>
<dbReference type="Pfam" id="PF02321">
    <property type="entry name" value="OEP"/>
    <property type="match status" value="2"/>
</dbReference>
<evidence type="ECO:0000256" key="3">
    <source>
        <dbReference type="ARBA" id="ARBA00022448"/>
    </source>
</evidence>
<keyword evidence="5" id="KW-0812">Transmembrane</keyword>
<dbReference type="InterPro" id="IPR051906">
    <property type="entry name" value="TolC-like"/>
</dbReference>
<keyword evidence="11" id="KW-1185">Reference proteome</keyword>
<dbReference type="GO" id="GO:0015562">
    <property type="term" value="F:efflux transmembrane transporter activity"/>
    <property type="evidence" value="ECO:0007669"/>
    <property type="project" value="InterPro"/>
</dbReference>
<dbReference type="GO" id="GO:0015288">
    <property type="term" value="F:porin activity"/>
    <property type="evidence" value="ECO:0007669"/>
    <property type="project" value="TreeGrafter"/>
</dbReference>
<evidence type="ECO:0000313" key="11">
    <source>
        <dbReference type="Proteomes" id="UP000185839"/>
    </source>
</evidence>
<name>A0A1N7MZG0_9FLAO</name>
<keyword evidence="9" id="KW-0732">Signal</keyword>
<dbReference type="InterPro" id="IPR003423">
    <property type="entry name" value="OMP_efflux"/>
</dbReference>
<dbReference type="GO" id="GO:0009279">
    <property type="term" value="C:cell outer membrane"/>
    <property type="evidence" value="ECO:0007669"/>
    <property type="project" value="UniProtKB-SubCell"/>
</dbReference>
<dbReference type="PANTHER" id="PTHR30026:SF20">
    <property type="entry name" value="OUTER MEMBRANE PROTEIN TOLC"/>
    <property type="match status" value="1"/>
</dbReference>
<feature type="signal peptide" evidence="9">
    <location>
        <begin position="1"/>
        <end position="22"/>
    </location>
</feature>
<evidence type="ECO:0000256" key="5">
    <source>
        <dbReference type="ARBA" id="ARBA00022692"/>
    </source>
</evidence>
<comment type="similarity">
    <text evidence="2">Belongs to the outer membrane factor (OMF) (TC 1.B.17) family.</text>
</comment>
<evidence type="ECO:0000256" key="7">
    <source>
        <dbReference type="ARBA" id="ARBA00023237"/>
    </source>
</evidence>
<keyword evidence="6" id="KW-0472">Membrane</keyword>
<dbReference type="RefSeq" id="WP_076387578.1">
    <property type="nucleotide sequence ID" value="NZ_FTOI01000011.1"/>
</dbReference>
<dbReference type="AlphaFoldDB" id="A0A1N7MZG0"/>
<sequence>MKKIYKSLFSLSFSVLAITLQAQEKKSLTLDEAVMLGIQNSKNLKIDEAKIQEATANYLEAKNNRLPSLKVSGSALALANANVDLKILPPSAGGSSPKANSAFYGNVAASLPIFAGGRIKYGIQSAQYLIEASKLSSENNKVAIAYNVSQAYNNLFKANQAIKVLEENLSASQKRDQSFQKLEDNGIIPRNDKLKANLQTSNIELQLLDAQNNFSIANINMDLLLGLPESTEIQIDENYIAELSENRPVTFYLDQATGNRKDLQAISYQRKAVELGIKSAKAENLPTIALTGGYFAADVPKILTIYNAANIGVGVQYNIDNLWKKNSALLKVQAQKKELSATNDLLADQIKLEVNRDYQNAQFAKKKIIVYAKAADQANENYRVTKNKFDNGLATITELLDADAAQITANVNVVNAKADAALMQRKLLQTSGILILK</sequence>
<evidence type="ECO:0000256" key="4">
    <source>
        <dbReference type="ARBA" id="ARBA00022452"/>
    </source>
</evidence>
<evidence type="ECO:0000256" key="1">
    <source>
        <dbReference type="ARBA" id="ARBA00004442"/>
    </source>
</evidence>
<evidence type="ECO:0000256" key="9">
    <source>
        <dbReference type="SAM" id="SignalP"/>
    </source>
</evidence>
<protein>
    <submittedName>
        <fullName evidence="10">Outer membrane protein TolC</fullName>
    </submittedName>
</protein>
<evidence type="ECO:0000256" key="2">
    <source>
        <dbReference type="ARBA" id="ARBA00007613"/>
    </source>
</evidence>
<keyword evidence="4" id="KW-1134">Transmembrane beta strand</keyword>
<dbReference type="STRING" id="713588.SAMN05421789_1113"/>
<keyword evidence="7" id="KW-0998">Cell outer membrane</keyword>
<dbReference type="GO" id="GO:1990281">
    <property type="term" value="C:efflux pump complex"/>
    <property type="evidence" value="ECO:0007669"/>
    <property type="project" value="TreeGrafter"/>
</dbReference>
<feature type="coiled-coil region" evidence="8">
    <location>
        <begin position="148"/>
        <end position="211"/>
    </location>
</feature>
<keyword evidence="3" id="KW-0813">Transport</keyword>
<dbReference type="OrthoDB" id="680214at2"/>
<dbReference type="EMBL" id="FTOI01000011">
    <property type="protein sequence ID" value="SIS91513.1"/>
    <property type="molecule type" value="Genomic_DNA"/>
</dbReference>
<accession>A0A1N7MZG0</accession>
<reference evidence="11" key="1">
    <citation type="submission" date="2017-01" db="EMBL/GenBank/DDBJ databases">
        <authorList>
            <person name="Varghese N."/>
            <person name="Submissions S."/>
        </authorList>
    </citation>
    <scope>NUCLEOTIDE SEQUENCE [LARGE SCALE GENOMIC DNA]</scope>
    <source>
        <strain evidence="11">DSM 23145</strain>
    </source>
</reference>
<evidence type="ECO:0000256" key="6">
    <source>
        <dbReference type="ARBA" id="ARBA00023136"/>
    </source>
</evidence>
<gene>
    <name evidence="10" type="ORF">SAMN05421789_1113</name>
</gene>
<keyword evidence="8" id="KW-0175">Coiled coil</keyword>